<proteinExistence type="predicted"/>
<keyword evidence="2" id="KW-0812">Transmembrane</keyword>
<keyword evidence="2" id="KW-0472">Membrane</keyword>
<reference evidence="4" key="2">
    <citation type="submission" date="2016-11" db="UniProtKB">
        <authorList>
            <consortium name="WormBaseParasite"/>
        </authorList>
    </citation>
    <scope>IDENTIFICATION</scope>
</reference>
<feature type="compositionally biased region" description="Polar residues" evidence="1">
    <location>
        <begin position="89"/>
        <end position="98"/>
    </location>
</feature>
<keyword evidence="3" id="KW-1185">Reference proteome</keyword>
<keyword evidence="2" id="KW-1133">Transmembrane helix</keyword>
<dbReference type="AlphaFoldDB" id="A0A1I7VS21"/>
<feature type="region of interest" description="Disordered" evidence="1">
    <location>
        <begin position="74"/>
        <end position="98"/>
    </location>
</feature>
<feature type="transmembrane region" description="Helical" evidence="2">
    <location>
        <begin position="237"/>
        <end position="254"/>
    </location>
</feature>
<name>A0A1I7VS21_LOALO</name>
<evidence type="ECO:0000256" key="2">
    <source>
        <dbReference type="SAM" id="Phobius"/>
    </source>
</evidence>
<evidence type="ECO:0000313" key="4">
    <source>
        <dbReference type="WBParaSite" id="EN70_5652"/>
    </source>
</evidence>
<evidence type="ECO:0000313" key="3">
    <source>
        <dbReference type="Proteomes" id="UP000095285"/>
    </source>
</evidence>
<dbReference type="Proteomes" id="UP000095285">
    <property type="component" value="Unassembled WGS sequence"/>
</dbReference>
<dbReference type="WBParaSite" id="EN70_5652">
    <property type="protein sequence ID" value="EN70_5652"/>
    <property type="gene ID" value="EN70_5652"/>
</dbReference>
<organism evidence="3 4">
    <name type="scientific">Loa loa</name>
    <name type="common">Eye worm</name>
    <name type="synonym">Filaria loa</name>
    <dbReference type="NCBI Taxonomy" id="7209"/>
    <lineage>
        <taxon>Eukaryota</taxon>
        <taxon>Metazoa</taxon>
        <taxon>Ecdysozoa</taxon>
        <taxon>Nematoda</taxon>
        <taxon>Chromadorea</taxon>
        <taxon>Rhabditida</taxon>
        <taxon>Spirurina</taxon>
        <taxon>Spiruromorpha</taxon>
        <taxon>Filarioidea</taxon>
        <taxon>Onchocercidae</taxon>
        <taxon>Loa</taxon>
    </lineage>
</organism>
<accession>A0A1I7VS21</accession>
<sequence length="255" mass="29042">MSKKQANSSSLLRSSAEYYDDCHGMITGRDVKRAKVKMNMEEVKRVIIALKMNNRVDDLNRDWQERLQKENVKWKNNKHSSNKYCKNRVTGSQSSQDVSNMMWRTERRLLELTDRLAPIQKMEQKLEEIIEVLKRNPCYQPTSAITDNLHISESENANTTENMQKDGVAKAPNFYGVVEITENYSMCLRDLERAIKSLESLKQMSALFGVSVEGISSVSDVNHTANVLKHFVNKLKISMLGPVMLAAIATLLIAS</sequence>
<protein>
    <submittedName>
        <fullName evidence="4">t-SNARE coiled-coil homology domain-containing protein</fullName>
    </submittedName>
</protein>
<reference evidence="3" key="1">
    <citation type="submission" date="2012-04" db="EMBL/GenBank/DDBJ databases">
        <title>The Genome Sequence of Loa loa.</title>
        <authorList>
            <consortium name="The Broad Institute Genome Sequencing Platform"/>
            <consortium name="Broad Institute Genome Sequencing Center for Infectious Disease"/>
            <person name="Nutman T.B."/>
            <person name="Fink D.L."/>
            <person name="Russ C."/>
            <person name="Young S."/>
            <person name="Zeng Q."/>
            <person name="Gargeya S."/>
            <person name="Alvarado L."/>
            <person name="Berlin A."/>
            <person name="Chapman S.B."/>
            <person name="Chen Z."/>
            <person name="Freedman E."/>
            <person name="Gellesch M."/>
            <person name="Goldberg J."/>
            <person name="Griggs A."/>
            <person name="Gujja S."/>
            <person name="Heilman E.R."/>
            <person name="Heiman D."/>
            <person name="Howarth C."/>
            <person name="Mehta T."/>
            <person name="Neiman D."/>
            <person name="Pearson M."/>
            <person name="Roberts A."/>
            <person name="Saif S."/>
            <person name="Shea T."/>
            <person name="Shenoy N."/>
            <person name="Sisk P."/>
            <person name="Stolte C."/>
            <person name="Sykes S."/>
            <person name="White J."/>
            <person name="Yandava C."/>
            <person name="Haas B."/>
            <person name="Henn M.R."/>
            <person name="Nusbaum C."/>
            <person name="Birren B."/>
        </authorList>
    </citation>
    <scope>NUCLEOTIDE SEQUENCE [LARGE SCALE GENOMIC DNA]</scope>
</reference>
<evidence type="ECO:0000256" key="1">
    <source>
        <dbReference type="SAM" id="MobiDB-lite"/>
    </source>
</evidence>